<reference evidence="1 2" key="1">
    <citation type="submission" date="2016-10" db="EMBL/GenBank/DDBJ databases">
        <authorList>
            <person name="de Groot N.N."/>
        </authorList>
    </citation>
    <scope>NUCLEOTIDE SEQUENCE [LARGE SCALE GENOMIC DNA]</scope>
    <source>
        <strain evidence="1 2">DSM 20475</strain>
    </source>
</reference>
<dbReference type="RefSeq" id="WP_091791756.1">
    <property type="nucleotide sequence ID" value="NZ_FNAF01000005.1"/>
</dbReference>
<dbReference type="OrthoDB" id="9814936at2"/>
<evidence type="ECO:0000313" key="1">
    <source>
        <dbReference type="EMBL" id="SDD66724.1"/>
    </source>
</evidence>
<protein>
    <submittedName>
        <fullName evidence="1">Uncharacterized protein</fullName>
    </submittedName>
</protein>
<evidence type="ECO:0000313" key="2">
    <source>
        <dbReference type="Proteomes" id="UP000198995"/>
    </source>
</evidence>
<gene>
    <name evidence="1" type="ORF">SAMN04489866_10583</name>
</gene>
<dbReference type="STRING" id="2741.SAMN04489866_10583"/>
<organism evidence="1 2">
    <name type="scientific">Peptococcus niger</name>
    <dbReference type="NCBI Taxonomy" id="2741"/>
    <lineage>
        <taxon>Bacteria</taxon>
        <taxon>Bacillati</taxon>
        <taxon>Bacillota</taxon>
        <taxon>Clostridia</taxon>
        <taxon>Eubacteriales</taxon>
        <taxon>Peptococcaceae</taxon>
        <taxon>Peptococcus</taxon>
    </lineage>
</organism>
<dbReference type="AlphaFoldDB" id="A0A1G6WLQ4"/>
<sequence>MKKEGKRSLTEARINSKPATIAPSPRLFRLSDGTLVWDVFGTPPGAEEIPARSAEDQERYRIHYAFVGGKRHHCVKIDVEDTTQGPHDIRWIYVRSYTGGQIRFIKEGQAPEVLFAMAEDDAYMFCQNDPCIECAFACKVGFEFFAYSASEGLIKDAAKIIYSR</sequence>
<keyword evidence="2" id="KW-1185">Reference proteome</keyword>
<dbReference type="EMBL" id="FNAF01000005">
    <property type="protein sequence ID" value="SDD66724.1"/>
    <property type="molecule type" value="Genomic_DNA"/>
</dbReference>
<proteinExistence type="predicted"/>
<accession>A0A1G6WLQ4</accession>
<dbReference type="Proteomes" id="UP000198995">
    <property type="component" value="Unassembled WGS sequence"/>
</dbReference>
<name>A0A1G6WLQ4_PEPNI</name>